<protein>
    <submittedName>
        <fullName evidence="1">Uncharacterized protein</fullName>
    </submittedName>
</protein>
<reference evidence="1" key="1">
    <citation type="submission" date="2019-12" db="EMBL/GenBank/DDBJ databases">
        <title>Genome sequencing and annotation of Brassica cretica.</title>
        <authorList>
            <person name="Studholme D.J."/>
            <person name="Sarris P."/>
        </authorList>
    </citation>
    <scope>NUCLEOTIDE SEQUENCE</scope>
    <source>
        <strain evidence="1">PFS-109/04</strain>
        <tissue evidence="1">Leaf</tissue>
    </source>
</reference>
<evidence type="ECO:0000313" key="1">
    <source>
        <dbReference type="EMBL" id="KAF3510556.1"/>
    </source>
</evidence>
<evidence type="ECO:0000313" key="2">
    <source>
        <dbReference type="Proteomes" id="UP000712600"/>
    </source>
</evidence>
<sequence length="110" mass="12439">MLLMPAPEDHQAVVSISKALDGKGKLQYGQIGLPAMVPAKAPFRTYAGRSSTLHDQSVRYGKKHELRLKCSERPELHAELVLCTDPWNAAHQIVSSKTFRQTSRGFWYFR</sequence>
<dbReference type="AlphaFoldDB" id="A0A8S9P3F6"/>
<dbReference type="EMBL" id="QGKX02001521">
    <property type="protein sequence ID" value="KAF3510556.1"/>
    <property type="molecule type" value="Genomic_DNA"/>
</dbReference>
<accession>A0A8S9P3F6</accession>
<organism evidence="1 2">
    <name type="scientific">Brassica cretica</name>
    <name type="common">Mustard</name>
    <dbReference type="NCBI Taxonomy" id="69181"/>
    <lineage>
        <taxon>Eukaryota</taxon>
        <taxon>Viridiplantae</taxon>
        <taxon>Streptophyta</taxon>
        <taxon>Embryophyta</taxon>
        <taxon>Tracheophyta</taxon>
        <taxon>Spermatophyta</taxon>
        <taxon>Magnoliopsida</taxon>
        <taxon>eudicotyledons</taxon>
        <taxon>Gunneridae</taxon>
        <taxon>Pentapetalae</taxon>
        <taxon>rosids</taxon>
        <taxon>malvids</taxon>
        <taxon>Brassicales</taxon>
        <taxon>Brassicaceae</taxon>
        <taxon>Brassiceae</taxon>
        <taxon>Brassica</taxon>
    </lineage>
</organism>
<gene>
    <name evidence="1" type="ORF">F2Q69_00002470</name>
</gene>
<dbReference type="Proteomes" id="UP000712600">
    <property type="component" value="Unassembled WGS sequence"/>
</dbReference>
<comment type="caution">
    <text evidence="1">The sequence shown here is derived from an EMBL/GenBank/DDBJ whole genome shotgun (WGS) entry which is preliminary data.</text>
</comment>
<proteinExistence type="predicted"/>
<name>A0A8S9P3F6_BRACR</name>